<evidence type="ECO:0000256" key="1">
    <source>
        <dbReference type="SAM" id="Phobius"/>
    </source>
</evidence>
<dbReference type="AlphaFoldDB" id="Q025S5"/>
<evidence type="ECO:0008006" key="3">
    <source>
        <dbReference type="Google" id="ProtNLM"/>
    </source>
</evidence>
<dbReference type="STRING" id="234267.Acid_2254"/>
<feature type="transmembrane region" description="Helical" evidence="1">
    <location>
        <begin position="242"/>
        <end position="258"/>
    </location>
</feature>
<keyword evidence="1" id="KW-0812">Transmembrane</keyword>
<dbReference type="EMBL" id="CP000473">
    <property type="protein sequence ID" value="ABJ83244.1"/>
    <property type="molecule type" value="Genomic_DNA"/>
</dbReference>
<evidence type="ECO:0000313" key="2">
    <source>
        <dbReference type="EMBL" id="ABJ83244.1"/>
    </source>
</evidence>
<dbReference type="eggNOG" id="ENOG50337ZF">
    <property type="taxonomic scope" value="Bacteria"/>
</dbReference>
<feature type="transmembrane region" description="Helical" evidence="1">
    <location>
        <begin position="148"/>
        <end position="166"/>
    </location>
</feature>
<dbReference type="OrthoDB" id="189154at2"/>
<protein>
    <recommendedName>
        <fullName evidence="3">Glycosyltransferase RgtA/B/C/D-like domain-containing protein</fullName>
    </recommendedName>
</protein>
<reference evidence="2" key="1">
    <citation type="submission" date="2006-10" db="EMBL/GenBank/DDBJ databases">
        <title>Complete sequence of Solibacter usitatus Ellin6076.</title>
        <authorList>
            <consortium name="US DOE Joint Genome Institute"/>
            <person name="Copeland A."/>
            <person name="Lucas S."/>
            <person name="Lapidus A."/>
            <person name="Barry K."/>
            <person name="Detter J.C."/>
            <person name="Glavina del Rio T."/>
            <person name="Hammon N."/>
            <person name="Israni S."/>
            <person name="Dalin E."/>
            <person name="Tice H."/>
            <person name="Pitluck S."/>
            <person name="Thompson L.S."/>
            <person name="Brettin T."/>
            <person name="Bruce D."/>
            <person name="Han C."/>
            <person name="Tapia R."/>
            <person name="Gilna P."/>
            <person name="Schmutz J."/>
            <person name="Larimer F."/>
            <person name="Land M."/>
            <person name="Hauser L."/>
            <person name="Kyrpides N."/>
            <person name="Mikhailova N."/>
            <person name="Janssen P.H."/>
            <person name="Kuske C.R."/>
            <person name="Richardson P."/>
        </authorList>
    </citation>
    <scope>NUCLEOTIDE SEQUENCE</scope>
    <source>
        <strain evidence="2">Ellin6076</strain>
    </source>
</reference>
<name>Q025S5_SOLUE</name>
<dbReference type="InParanoid" id="Q025S5"/>
<feature type="transmembrane region" description="Helical" evidence="1">
    <location>
        <begin position="270"/>
        <end position="291"/>
    </location>
</feature>
<feature type="transmembrane region" description="Helical" evidence="1">
    <location>
        <begin position="214"/>
        <end position="236"/>
    </location>
</feature>
<feature type="transmembrane region" description="Helical" evidence="1">
    <location>
        <begin position="354"/>
        <end position="373"/>
    </location>
</feature>
<keyword evidence="1" id="KW-1133">Transmembrane helix</keyword>
<sequence>MATLPSPSLPAPLRRIWYWVAGFALLAAAGACIYYWMFSRFSPWDDDGYLLIGIQSLLKGDRLYDDIYSQYGPFYYLFHWIAYSLAGLPASHEAQRFIGTGLWLVSAGLWARTTYLLTRSLLWSAFGFFVGIKLLEFFPWSAGHPEEICMALLAAIAILACGITPGNASRNVIGLGLLVAALTLTKVNMGLYAGVAVALFLFRISPPTAWRRTAEWLFSAAALLLPAALMATMFHFDWARNYAFVATAAIATAIYAAHRVELAVLVTERAWRTAAVSLLASALAVALPFFFRGTTLQALLRMTVLQHAGTARNWFLVAPIGAKVVLCMLVSAGMLAIAYGLVRRTARDVSGWTGPALLGLKAAVGLTALLALSTRNIRADNPIIFCYCVPFMWLILVGPDDETTRATRIGRMALCFLAVFTYLYAFPVAGAQVLFASVPAAIAAIVLLRDAASEIARAVPAALRANGLYRLAPALGCVVLIALFAVDIYDGHRKYAGGVSLGMPGAARIRVEPQESAAYRWIANNVRSCSALYSMPGQFSLNLWTALKSPTDLTAGNWAGLLDNGQQQAVVRDLSRYPGLCIVYTPELVKEWGRGQDLSKSPLARYIREEFVTVAGSDGNFILKRKDLAAPAVAHASNSQANDQ</sequence>
<feature type="transmembrane region" description="Helical" evidence="1">
    <location>
        <begin position="379"/>
        <end position="397"/>
    </location>
</feature>
<feature type="transmembrane region" description="Helical" evidence="1">
    <location>
        <begin position="320"/>
        <end position="342"/>
    </location>
</feature>
<feature type="transmembrane region" description="Helical" evidence="1">
    <location>
        <begin position="172"/>
        <end position="202"/>
    </location>
</feature>
<feature type="transmembrane region" description="Helical" evidence="1">
    <location>
        <begin position="16"/>
        <end position="37"/>
    </location>
</feature>
<accession>Q025S5</accession>
<proteinExistence type="predicted"/>
<feature type="transmembrane region" description="Helical" evidence="1">
    <location>
        <begin position="73"/>
        <end position="90"/>
    </location>
</feature>
<feature type="transmembrane region" description="Helical" evidence="1">
    <location>
        <begin position="468"/>
        <end position="486"/>
    </location>
</feature>
<keyword evidence="1" id="KW-0472">Membrane</keyword>
<feature type="transmembrane region" description="Helical" evidence="1">
    <location>
        <begin position="409"/>
        <end position="425"/>
    </location>
</feature>
<organism evidence="2">
    <name type="scientific">Solibacter usitatus (strain Ellin6076)</name>
    <dbReference type="NCBI Taxonomy" id="234267"/>
    <lineage>
        <taxon>Bacteria</taxon>
        <taxon>Pseudomonadati</taxon>
        <taxon>Acidobacteriota</taxon>
        <taxon>Terriglobia</taxon>
        <taxon>Bryobacterales</taxon>
        <taxon>Solibacteraceae</taxon>
        <taxon>Candidatus Solibacter</taxon>
    </lineage>
</organism>
<feature type="transmembrane region" description="Helical" evidence="1">
    <location>
        <begin position="121"/>
        <end position="141"/>
    </location>
</feature>
<gene>
    <name evidence="2" type="ordered locus">Acid_2254</name>
</gene>
<dbReference type="HOGENOM" id="CLU_431408_0_0_0"/>
<dbReference type="KEGG" id="sus:Acid_2254"/>